<name>A0AAD5SBL9_9FUNG</name>
<dbReference type="Pfam" id="PF00232">
    <property type="entry name" value="Glyco_hydro_1"/>
    <property type="match status" value="1"/>
</dbReference>
<evidence type="ECO:0000256" key="2">
    <source>
        <dbReference type="ARBA" id="ARBA00010838"/>
    </source>
</evidence>
<evidence type="ECO:0000256" key="5">
    <source>
        <dbReference type="ARBA" id="ARBA00023295"/>
    </source>
</evidence>
<dbReference type="EC" id="3.2.1.21" evidence="3"/>
<keyword evidence="4" id="KW-0378">Hydrolase</keyword>
<protein>
    <recommendedName>
        <fullName evidence="3">beta-glucosidase</fullName>
        <ecNumber evidence="3">3.2.1.21</ecNumber>
    </recommendedName>
</protein>
<evidence type="ECO:0000256" key="3">
    <source>
        <dbReference type="ARBA" id="ARBA00012744"/>
    </source>
</evidence>
<dbReference type="InterPro" id="IPR017853">
    <property type="entry name" value="GH"/>
</dbReference>
<dbReference type="FunFam" id="3.20.20.80:FF:000011">
    <property type="entry name" value="Cytosolic beta-glucosidase"/>
    <property type="match status" value="1"/>
</dbReference>
<dbReference type="GO" id="GO:0030245">
    <property type="term" value="P:cellulose catabolic process"/>
    <property type="evidence" value="ECO:0007669"/>
    <property type="project" value="UniProtKB-ARBA"/>
</dbReference>
<comment type="function">
    <text evidence="6">Plays an important role in cellulose degradation. Shows hydrolytic activity against several glycosidic compounds.</text>
</comment>
<dbReference type="EMBL" id="JADGJD010000655">
    <property type="protein sequence ID" value="KAJ3049368.1"/>
    <property type="molecule type" value="Genomic_DNA"/>
</dbReference>
<dbReference type="InterPro" id="IPR001360">
    <property type="entry name" value="Glyco_hydro_1"/>
</dbReference>
<dbReference type="Gene3D" id="3.20.20.80">
    <property type="entry name" value="Glycosidases"/>
    <property type="match status" value="1"/>
</dbReference>
<reference evidence="8" key="1">
    <citation type="submission" date="2020-05" db="EMBL/GenBank/DDBJ databases">
        <title>Phylogenomic resolution of chytrid fungi.</title>
        <authorList>
            <person name="Stajich J.E."/>
            <person name="Amses K."/>
            <person name="Simmons R."/>
            <person name="Seto K."/>
            <person name="Myers J."/>
            <person name="Bonds A."/>
            <person name="Quandt C.A."/>
            <person name="Barry K."/>
            <person name="Liu P."/>
            <person name="Grigoriev I."/>
            <person name="Longcore J.E."/>
            <person name="James T.Y."/>
        </authorList>
    </citation>
    <scope>NUCLEOTIDE SEQUENCE</scope>
    <source>
        <strain evidence="8">JEL0318</strain>
    </source>
</reference>
<accession>A0AAD5SBL9</accession>
<dbReference type="PANTHER" id="PTHR10353">
    <property type="entry name" value="GLYCOSYL HYDROLASE"/>
    <property type="match status" value="1"/>
</dbReference>
<comment type="catalytic activity">
    <reaction evidence="1">
        <text>Hydrolysis of terminal, non-reducing beta-D-glucosyl residues with release of beta-D-glucose.</text>
        <dbReference type="EC" id="3.2.1.21"/>
    </reaction>
</comment>
<dbReference type="AlphaFoldDB" id="A0AAD5SBL9"/>
<dbReference type="SUPFAM" id="SSF51445">
    <property type="entry name" value="(Trans)glycosidases"/>
    <property type="match status" value="1"/>
</dbReference>
<comment type="caution">
    <text evidence="8">The sequence shown here is derived from an EMBL/GenBank/DDBJ whole genome shotgun (WGS) entry which is preliminary data.</text>
</comment>
<evidence type="ECO:0000313" key="9">
    <source>
        <dbReference type="Proteomes" id="UP001212841"/>
    </source>
</evidence>
<gene>
    <name evidence="8" type="primary">BGL1B_2</name>
    <name evidence="8" type="ORF">HK097_009632</name>
</gene>
<dbReference type="PROSITE" id="PS00653">
    <property type="entry name" value="GLYCOSYL_HYDROL_F1_2"/>
    <property type="match status" value="1"/>
</dbReference>
<dbReference type="PRINTS" id="PR00131">
    <property type="entry name" value="GLHYDRLASE1"/>
</dbReference>
<evidence type="ECO:0000256" key="6">
    <source>
        <dbReference type="ARBA" id="ARBA00056775"/>
    </source>
</evidence>
<keyword evidence="9" id="KW-1185">Reference proteome</keyword>
<evidence type="ECO:0000256" key="7">
    <source>
        <dbReference type="RuleBase" id="RU003690"/>
    </source>
</evidence>
<evidence type="ECO:0000256" key="4">
    <source>
        <dbReference type="ARBA" id="ARBA00022801"/>
    </source>
</evidence>
<evidence type="ECO:0000256" key="1">
    <source>
        <dbReference type="ARBA" id="ARBA00000448"/>
    </source>
</evidence>
<evidence type="ECO:0000313" key="8">
    <source>
        <dbReference type="EMBL" id="KAJ3049368.1"/>
    </source>
</evidence>
<dbReference type="InterPro" id="IPR033132">
    <property type="entry name" value="GH_1_N_CS"/>
</dbReference>
<proteinExistence type="inferred from homology"/>
<sequence length="481" mass="54664">MSVAAKNYKLPADFLWGFATAAYQVEGGAQEGGRGPSIWDTFSHTPGKTHNGDTGDVAVDQFHLYKEDVQLLKSYGVKAYRISLSWSRIIPLGGRNDPVNPEGIQYYNNLINELLANGIAPFVTLYHWDLPQGLEDRYKGLLNTEEFALDFENYARVVFGAFGDRVKHWLTFNEPVVVATLGFSIGVFAPGRSSDRSRCQEGDSSTEPWRVGHSILIAHGKAYKVYKEEFKPTQKGVCGITLNGDWPEPYTQTPEDIEAAQRKNEFAISWYADPVYLSGDYPASMRQQLGDRLPYFTKEETALMKGSSDFYGMNHYTANYIKHRKTPAPLDDFIGNVDMTFTSTEGVDLGPECESFWLRPCAWGFRKLLNWIYKRYGYPIYVTENGCSIKGEQNLPVEEAVNDDFRVKYFQDYLDAMLLAIHEDGVVVKGYLGWSFLDNFEWAEGYATRFGVTHVDYKTLVRTPKKSAYAVKKWFEEHIEA</sequence>
<dbReference type="PANTHER" id="PTHR10353:SF36">
    <property type="entry name" value="LP05116P"/>
    <property type="match status" value="1"/>
</dbReference>
<organism evidence="8 9">
    <name type="scientific">Rhizophlyctis rosea</name>
    <dbReference type="NCBI Taxonomy" id="64517"/>
    <lineage>
        <taxon>Eukaryota</taxon>
        <taxon>Fungi</taxon>
        <taxon>Fungi incertae sedis</taxon>
        <taxon>Chytridiomycota</taxon>
        <taxon>Chytridiomycota incertae sedis</taxon>
        <taxon>Chytridiomycetes</taxon>
        <taxon>Rhizophlyctidales</taxon>
        <taxon>Rhizophlyctidaceae</taxon>
        <taxon>Rhizophlyctis</taxon>
    </lineage>
</organism>
<dbReference type="Proteomes" id="UP001212841">
    <property type="component" value="Unassembled WGS sequence"/>
</dbReference>
<dbReference type="GO" id="GO:0080079">
    <property type="term" value="F:cellobiose glucosidase activity"/>
    <property type="evidence" value="ECO:0007669"/>
    <property type="project" value="UniProtKB-ARBA"/>
</dbReference>
<keyword evidence="5" id="KW-0326">Glycosidase</keyword>
<comment type="similarity">
    <text evidence="2 7">Belongs to the glycosyl hydrolase 1 family.</text>
</comment>